<dbReference type="GO" id="GO:0005829">
    <property type="term" value="C:cytosol"/>
    <property type="evidence" value="ECO:0007669"/>
    <property type="project" value="TreeGrafter"/>
</dbReference>
<comment type="subcellular location">
    <subcellularLocation>
        <location evidence="6">Cytoplasm</location>
    </subcellularLocation>
</comment>
<dbReference type="EMBL" id="CACRUX010000056">
    <property type="protein sequence ID" value="VYU24965.1"/>
    <property type="molecule type" value="Genomic_DNA"/>
</dbReference>
<dbReference type="EC" id="4.3.2.1" evidence="2 6"/>
<dbReference type="FunFam" id="1.20.200.10:FF:000015">
    <property type="entry name" value="argininosuccinate lyase isoform X2"/>
    <property type="match status" value="1"/>
</dbReference>
<dbReference type="FunFam" id="1.10.40.30:FF:000001">
    <property type="entry name" value="Argininosuccinate lyase"/>
    <property type="match status" value="1"/>
</dbReference>
<dbReference type="PANTHER" id="PTHR43814">
    <property type="entry name" value="ARGININOSUCCINATE LYASE"/>
    <property type="match status" value="1"/>
</dbReference>
<dbReference type="GO" id="GO:0042450">
    <property type="term" value="P:L-arginine biosynthetic process via ornithine"/>
    <property type="evidence" value="ECO:0007669"/>
    <property type="project" value="UniProtKB-UniRule"/>
</dbReference>
<dbReference type="InterPro" id="IPR009049">
    <property type="entry name" value="Argininosuccinate_lyase"/>
</dbReference>
<dbReference type="InterPro" id="IPR029419">
    <property type="entry name" value="Arg_succ_lyase_C"/>
</dbReference>
<dbReference type="Pfam" id="PF14698">
    <property type="entry name" value="ASL_C2"/>
    <property type="match status" value="1"/>
</dbReference>
<dbReference type="InterPro" id="IPR008948">
    <property type="entry name" value="L-Aspartase-like"/>
</dbReference>
<dbReference type="NCBIfam" id="TIGR00838">
    <property type="entry name" value="argH"/>
    <property type="match status" value="1"/>
</dbReference>
<dbReference type="HAMAP" id="MF_00006">
    <property type="entry name" value="Arg_succ_lyase"/>
    <property type="match status" value="1"/>
</dbReference>
<gene>
    <name evidence="9" type="primary">argH1</name>
    <name evidence="6" type="synonym">argH</name>
    <name evidence="9" type="ORF">VRLFYP33_01547</name>
</gene>
<dbReference type="SUPFAM" id="SSF48557">
    <property type="entry name" value="L-aspartase-like"/>
    <property type="match status" value="1"/>
</dbReference>
<dbReference type="PRINTS" id="PR00145">
    <property type="entry name" value="ARGSUCLYASE"/>
</dbReference>
<evidence type="ECO:0000256" key="6">
    <source>
        <dbReference type="HAMAP-Rule" id="MF_00006"/>
    </source>
</evidence>
<dbReference type="InterPro" id="IPR020557">
    <property type="entry name" value="Fumarate_lyase_CS"/>
</dbReference>
<comment type="pathway">
    <text evidence="1 6">Amino-acid biosynthesis; L-arginine biosynthesis; L-arginine from L-ornithine and carbamoyl phosphate: step 3/3.</text>
</comment>
<dbReference type="InterPro" id="IPR022761">
    <property type="entry name" value="Fumarate_lyase_N"/>
</dbReference>
<keyword evidence="5 6" id="KW-0456">Lyase</keyword>
<sequence>MAKLWGGRFTKGTDKAVEDFTSSIAFDARMYAEDITGSKAHATMLAKQGIISQADCDAIVAGLNDILKQIEAGTFDFSVALEDIHMNIEKRLTDAIGEAGGRLHTGRSRNDQVAVDLHMYVRKTVVHMGELLVNLQKALLEVAEKHQDVIMPGYTHLQRAQPVLFAHHMMAYFSMFGRDFDHLPLIYKHADVMPLGAGALAGTTYPIDQSYTQELLAFSKIYENSMDAVSDRDYVLEFLHFAATTMMHLSRLSEEMIMWSSTEFGFIELDDAHCTGSSIMPQKKNPDVCELVRGKTGRIYGHLLGLLTTMKGLPLTYNKDMQEDKEGIFDAIDTLQFALSIMADMLRQMTVNGERTYSVLANDFSNATDMADYLAKKGVPFREAHAIVGEAVQHCIQNHCVLLDLTVEDFKKISPVFEADILDAITIEACVAGRKNYSGTAPECVARQRKNGAAQVAEEEEQLAKWAAQLDSVRI</sequence>
<evidence type="ECO:0000313" key="9">
    <source>
        <dbReference type="EMBL" id="VYU24965.1"/>
    </source>
</evidence>
<dbReference type="PROSITE" id="PS00163">
    <property type="entry name" value="FUMARATE_LYASES"/>
    <property type="match status" value="1"/>
</dbReference>
<dbReference type="FunFam" id="1.10.275.10:FF:000002">
    <property type="entry name" value="Argininosuccinate lyase"/>
    <property type="match status" value="1"/>
</dbReference>
<evidence type="ECO:0000256" key="1">
    <source>
        <dbReference type="ARBA" id="ARBA00004941"/>
    </source>
</evidence>
<name>A0A6N3D9D1_9FIRM</name>
<keyword evidence="4 6" id="KW-0028">Amino-acid biosynthesis</keyword>
<keyword evidence="6" id="KW-0963">Cytoplasm</keyword>
<keyword evidence="3 6" id="KW-0055">Arginine biosynthesis</keyword>
<dbReference type="InterPro" id="IPR000362">
    <property type="entry name" value="Fumarate_lyase_fam"/>
</dbReference>
<comment type="similarity">
    <text evidence="6">Belongs to the lyase 1 family. Argininosuccinate lyase subfamily.</text>
</comment>
<feature type="domain" description="Fumarate lyase N-terminal" evidence="7">
    <location>
        <begin position="7"/>
        <end position="301"/>
    </location>
</feature>
<dbReference type="AlphaFoldDB" id="A0A6N3D9D1"/>
<dbReference type="InterPro" id="IPR024083">
    <property type="entry name" value="Fumarase/histidase_N"/>
</dbReference>
<dbReference type="PRINTS" id="PR00149">
    <property type="entry name" value="FUMRATELYASE"/>
</dbReference>
<evidence type="ECO:0000256" key="5">
    <source>
        <dbReference type="ARBA" id="ARBA00023239"/>
    </source>
</evidence>
<evidence type="ECO:0000259" key="7">
    <source>
        <dbReference type="Pfam" id="PF00206"/>
    </source>
</evidence>
<comment type="catalytic activity">
    <reaction evidence="6">
        <text>2-(N(omega)-L-arginino)succinate = fumarate + L-arginine</text>
        <dbReference type="Rhea" id="RHEA:24020"/>
        <dbReference type="ChEBI" id="CHEBI:29806"/>
        <dbReference type="ChEBI" id="CHEBI:32682"/>
        <dbReference type="ChEBI" id="CHEBI:57472"/>
        <dbReference type="EC" id="4.3.2.1"/>
    </reaction>
</comment>
<accession>A0A6N3D9D1</accession>
<proteinExistence type="inferred from homology"/>
<organism evidence="9">
    <name type="scientific">Veillonella ratti</name>
    <dbReference type="NCBI Taxonomy" id="103892"/>
    <lineage>
        <taxon>Bacteria</taxon>
        <taxon>Bacillati</taxon>
        <taxon>Bacillota</taxon>
        <taxon>Negativicutes</taxon>
        <taxon>Veillonellales</taxon>
        <taxon>Veillonellaceae</taxon>
        <taxon>Veillonella</taxon>
    </lineage>
</organism>
<evidence type="ECO:0000256" key="2">
    <source>
        <dbReference type="ARBA" id="ARBA00012338"/>
    </source>
</evidence>
<dbReference type="CDD" id="cd01359">
    <property type="entry name" value="Argininosuccinate_lyase"/>
    <property type="match status" value="1"/>
</dbReference>
<evidence type="ECO:0000256" key="4">
    <source>
        <dbReference type="ARBA" id="ARBA00022605"/>
    </source>
</evidence>
<dbReference type="PANTHER" id="PTHR43814:SF1">
    <property type="entry name" value="ARGININOSUCCINATE LYASE"/>
    <property type="match status" value="1"/>
</dbReference>
<evidence type="ECO:0000256" key="3">
    <source>
        <dbReference type="ARBA" id="ARBA00022571"/>
    </source>
</evidence>
<dbReference type="RefSeq" id="WP_156705115.1">
    <property type="nucleotide sequence ID" value="NZ_CACRUX010000056.1"/>
</dbReference>
<dbReference type="Pfam" id="PF00206">
    <property type="entry name" value="Lyase_1"/>
    <property type="match status" value="1"/>
</dbReference>
<protein>
    <recommendedName>
        <fullName evidence="2 6">Argininosuccinate lyase</fullName>
        <shortName evidence="6">ASAL</shortName>
        <ecNumber evidence="2 6">4.3.2.1</ecNumber>
    </recommendedName>
    <alternativeName>
        <fullName evidence="6">Arginosuccinase</fullName>
    </alternativeName>
</protein>
<evidence type="ECO:0000259" key="8">
    <source>
        <dbReference type="Pfam" id="PF14698"/>
    </source>
</evidence>
<dbReference type="UniPathway" id="UPA00068">
    <property type="reaction ID" value="UER00114"/>
</dbReference>
<feature type="domain" description="Argininosuccinate lyase C-terminal" evidence="8">
    <location>
        <begin position="364"/>
        <end position="432"/>
    </location>
</feature>
<dbReference type="GO" id="GO:0004056">
    <property type="term" value="F:argininosuccinate lyase activity"/>
    <property type="evidence" value="ECO:0007669"/>
    <property type="project" value="UniProtKB-UniRule"/>
</dbReference>
<dbReference type="Gene3D" id="1.20.200.10">
    <property type="entry name" value="Fumarase/aspartase (Central domain)"/>
    <property type="match status" value="1"/>
</dbReference>
<reference evidence="9" key="1">
    <citation type="submission" date="2019-11" db="EMBL/GenBank/DDBJ databases">
        <authorList>
            <person name="Feng L."/>
        </authorList>
    </citation>
    <scope>NUCLEOTIDE SEQUENCE</scope>
    <source>
        <strain evidence="9">VrattiLFYP33</strain>
    </source>
</reference>
<dbReference type="Gene3D" id="1.10.40.30">
    <property type="entry name" value="Fumarase/aspartase (C-terminal domain)"/>
    <property type="match status" value="1"/>
</dbReference>
<dbReference type="Gene3D" id="1.10.275.10">
    <property type="entry name" value="Fumarase/aspartase (N-terminal domain)"/>
    <property type="match status" value="1"/>
</dbReference>